<keyword evidence="5" id="KW-1185">Reference proteome</keyword>
<evidence type="ECO:0000313" key="5">
    <source>
        <dbReference type="Proteomes" id="UP001344447"/>
    </source>
</evidence>
<evidence type="ECO:0000256" key="3">
    <source>
        <dbReference type="SAM" id="SignalP"/>
    </source>
</evidence>
<gene>
    <name evidence="4" type="ORF">RB653_005558</name>
</gene>
<feature type="chain" id="PRO_5042890882" description="Transmembrane protein" evidence="3">
    <location>
        <begin position="29"/>
        <end position="958"/>
    </location>
</feature>
<reference evidence="4 5" key="1">
    <citation type="submission" date="2023-11" db="EMBL/GenBank/DDBJ databases">
        <title>Dfirmibasis_genome.</title>
        <authorList>
            <person name="Edelbroek B."/>
            <person name="Kjellin J."/>
            <person name="Jerlstrom-Hultqvist J."/>
            <person name="Soderbom F."/>
        </authorList>
    </citation>
    <scope>NUCLEOTIDE SEQUENCE [LARGE SCALE GENOMIC DNA]</scope>
    <source>
        <strain evidence="4 5">TNS-C-14</strain>
    </source>
</reference>
<evidence type="ECO:0008006" key="6">
    <source>
        <dbReference type="Google" id="ProtNLM"/>
    </source>
</evidence>
<dbReference type="AlphaFoldDB" id="A0AAN7U861"/>
<feature type="transmembrane region" description="Helical" evidence="2">
    <location>
        <begin position="916"/>
        <end position="937"/>
    </location>
</feature>
<sequence length="958" mass="103590">MKFFKLNYLIYIGLLIVLVVNNFPQVNCINKGFISQNGQWGVASNWADSIIPTNLDVVYIQNSNNQKCFSSNGKITANRTIVGGNNLSGIIFQIDNYGFLFDRLSIQVGGRVYLGIKGDPATLGTSYDADVEIIFVYGELDIQGTFKKSSSAKNKNTTIQLYQDSVFIVDSSVFETYIVNAIQQSTVSFQTGTKSTMYGLIANDGTFVGVGNSTILIKNNPFSKTTFFNSSAQLSVKNSTFECHDVSNLAGGSEFFFSKNSYVSFIDDSADLFNEIGLYVDNSSIFIQEKTYFYSEKFIGNFDSYIQFENGSVGFINNDYYLNGKSILVVKSSTLTLNHTLLAGDDSWVYVLENSTVNIKNNVLIEKTGLISGFRSKFEITGKNSTDNLIFQLEDQGQLYFYDYSTVILESNLQAAGNSVVAFNHTYTNFNSKATFFNTSTLIGRNFSTIVLDDNLIMVDNSSMYLEFSDITINGSIVFNDNAFLTMRQSSCKVKGFFSDYTSPIKEFYLAIINSQFSVDGYLFSSGNILISNSTLECNNEFKIVGGLRTVNNSHIIVSNGNFSVDGRIRINDTTIELKNGILEFSESSNSILSNSTIVLDRGDMKIKVGSTLELLNTKLINKNANMNINGNIYINTNSSMTNGANFKLNSNILPINSSGSEEFNNEGFFEITKGANESIIMVPVRNSGTINFGRETTIISFTSTNGTILINPNATLHSNNSVVISNSSVQGSGVINSSISSNGGSSYGNGNITSLDINGSLESTHDEFVFTMDSKNSTIINIGNNATITNATLIIRVSNDIVNSTQNTTLLTSTNLNVSFGKIVFQSYDPETGIQKQLDDCAHKIQSDKSTLGVLLNANSKQCVVVSTSSGTGGTGGSGGSGGSSGTGGTGSGGSSGQTVVVVEEEKNSSLSAGAIAGIIVGVVCVAGIVGIIIHFKNKLPSAQRLTYKLKNLGDKP</sequence>
<dbReference type="EMBL" id="JAVFKY010000001">
    <property type="protein sequence ID" value="KAK5583952.1"/>
    <property type="molecule type" value="Genomic_DNA"/>
</dbReference>
<name>A0AAN7U861_9MYCE</name>
<comment type="caution">
    <text evidence="4">The sequence shown here is derived from an EMBL/GenBank/DDBJ whole genome shotgun (WGS) entry which is preliminary data.</text>
</comment>
<protein>
    <recommendedName>
        <fullName evidence="6">Transmembrane protein</fullName>
    </recommendedName>
</protein>
<evidence type="ECO:0000256" key="1">
    <source>
        <dbReference type="SAM" id="MobiDB-lite"/>
    </source>
</evidence>
<organism evidence="4 5">
    <name type="scientific">Dictyostelium firmibasis</name>
    <dbReference type="NCBI Taxonomy" id="79012"/>
    <lineage>
        <taxon>Eukaryota</taxon>
        <taxon>Amoebozoa</taxon>
        <taxon>Evosea</taxon>
        <taxon>Eumycetozoa</taxon>
        <taxon>Dictyostelia</taxon>
        <taxon>Dictyosteliales</taxon>
        <taxon>Dictyosteliaceae</taxon>
        <taxon>Dictyostelium</taxon>
    </lineage>
</organism>
<feature type="compositionally biased region" description="Gly residues" evidence="1">
    <location>
        <begin position="872"/>
        <end position="897"/>
    </location>
</feature>
<dbReference type="InterPro" id="IPR053370">
    <property type="entry name" value="QS_Complex_Regulator"/>
</dbReference>
<accession>A0AAN7U861</accession>
<keyword evidence="3" id="KW-0732">Signal</keyword>
<dbReference type="PANTHER" id="PTHR35035">
    <property type="entry name" value="DISCOIDIN-INDUCING COMPLEX SUBUNIT B"/>
    <property type="match status" value="1"/>
</dbReference>
<keyword evidence="2" id="KW-1133">Transmembrane helix</keyword>
<feature type="region of interest" description="Disordered" evidence="1">
    <location>
        <begin position="870"/>
        <end position="898"/>
    </location>
</feature>
<proteinExistence type="predicted"/>
<dbReference type="Proteomes" id="UP001344447">
    <property type="component" value="Unassembled WGS sequence"/>
</dbReference>
<keyword evidence="2" id="KW-0812">Transmembrane</keyword>
<evidence type="ECO:0000256" key="2">
    <source>
        <dbReference type="SAM" id="Phobius"/>
    </source>
</evidence>
<evidence type="ECO:0000313" key="4">
    <source>
        <dbReference type="EMBL" id="KAK5583952.1"/>
    </source>
</evidence>
<keyword evidence="2" id="KW-0472">Membrane</keyword>
<dbReference type="PANTHER" id="PTHR35035:SF4">
    <property type="entry name" value="TRANSMEMBRANE PROTEIN"/>
    <property type="match status" value="1"/>
</dbReference>
<feature type="signal peptide" evidence="3">
    <location>
        <begin position="1"/>
        <end position="28"/>
    </location>
</feature>